<feature type="non-terminal residue" evidence="3">
    <location>
        <position position="268"/>
    </location>
</feature>
<protein>
    <recommendedName>
        <fullName evidence="2">RCK N-terminal domain-containing protein</fullName>
    </recommendedName>
</protein>
<proteinExistence type="predicted"/>
<dbReference type="SUPFAM" id="SSF51735">
    <property type="entry name" value="NAD(P)-binding Rossmann-fold domains"/>
    <property type="match status" value="1"/>
</dbReference>
<feature type="transmembrane region" description="Helical" evidence="1">
    <location>
        <begin position="6"/>
        <end position="24"/>
    </location>
</feature>
<feature type="transmembrane region" description="Helical" evidence="1">
    <location>
        <begin position="68"/>
        <end position="90"/>
    </location>
</feature>
<feature type="domain" description="RCK N-terminal" evidence="2">
    <location>
        <begin position="110"/>
        <end position="246"/>
    </location>
</feature>
<organism evidence="3">
    <name type="scientific">marine metagenome</name>
    <dbReference type="NCBI Taxonomy" id="408172"/>
    <lineage>
        <taxon>unclassified sequences</taxon>
        <taxon>metagenomes</taxon>
        <taxon>ecological metagenomes</taxon>
    </lineage>
</organism>
<dbReference type="Pfam" id="PF02254">
    <property type="entry name" value="TrkA_N"/>
    <property type="match status" value="1"/>
</dbReference>
<sequence length="268" mass="29745">FIYTILVFITLLLLDVLIIQYFETQFMVELGGIAKFTDLTLFEGAVSLFLYTASGYTTETFPVSDMGLVLAALLPLIGVATIGGLFLIFIEKNRKLAAKREQGMARLRLENHTVICGWNEAAPALIYNLTSSYAPIRMRVVVVADFKTERPFENEDFDKNYVYYCRGTGTSSHSIENAAIENARAVIVLADTTDKKNTKGLMSVLVARDKARKNISKREDLFISSELQLPENKDLFKSLGANAVVDSGLIKNQLPSLACISPHAIELF</sequence>
<keyword evidence="1" id="KW-1133">Transmembrane helix</keyword>
<keyword evidence="1" id="KW-0812">Transmembrane</keyword>
<evidence type="ECO:0000259" key="2">
    <source>
        <dbReference type="PROSITE" id="PS51201"/>
    </source>
</evidence>
<dbReference type="AlphaFoldDB" id="A0A382XVZ5"/>
<gene>
    <name evidence="3" type="ORF">METZ01_LOCUS427505</name>
</gene>
<accession>A0A382XVZ5</accession>
<keyword evidence="1" id="KW-0472">Membrane</keyword>
<dbReference type="InterPro" id="IPR036291">
    <property type="entry name" value="NAD(P)-bd_dom_sf"/>
</dbReference>
<dbReference type="EMBL" id="UINC01170550">
    <property type="protein sequence ID" value="SVD74651.1"/>
    <property type="molecule type" value="Genomic_DNA"/>
</dbReference>
<name>A0A382XVZ5_9ZZZZ</name>
<dbReference type="PANTHER" id="PTHR43833:SF9">
    <property type="entry name" value="POTASSIUM CHANNEL PROTEIN YUGO-RELATED"/>
    <property type="match status" value="1"/>
</dbReference>
<feature type="non-terminal residue" evidence="3">
    <location>
        <position position="1"/>
    </location>
</feature>
<dbReference type="InterPro" id="IPR050721">
    <property type="entry name" value="Trk_Ktr_HKT_K-transport"/>
</dbReference>
<dbReference type="Gene3D" id="3.40.50.720">
    <property type="entry name" value="NAD(P)-binding Rossmann-like Domain"/>
    <property type="match status" value="1"/>
</dbReference>
<dbReference type="GO" id="GO:0006813">
    <property type="term" value="P:potassium ion transport"/>
    <property type="evidence" value="ECO:0007669"/>
    <property type="project" value="InterPro"/>
</dbReference>
<dbReference type="PROSITE" id="PS51201">
    <property type="entry name" value="RCK_N"/>
    <property type="match status" value="1"/>
</dbReference>
<evidence type="ECO:0000313" key="3">
    <source>
        <dbReference type="EMBL" id="SVD74651.1"/>
    </source>
</evidence>
<evidence type="ECO:0000256" key="1">
    <source>
        <dbReference type="SAM" id="Phobius"/>
    </source>
</evidence>
<reference evidence="3" key="1">
    <citation type="submission" date="2018-05" db="EMBL/GenBank/DDBJ databases">
        <authorList>
            <person name="Lanie J.A."/>
            <person name="Ng W.-L."/>
            <person name="Kazmierczak K.M."/>
            <person name="Andrzejewski T.M."/>
            <person name="Davidsen T.M."/>
            <person name="Wayne K.J."/>
            <person name="Tettelin H."/>
            <person name="Glass J.I."/>
            <person name="Rusch D."/>
            <person name="Podicherti R."/>
            <person name="Tsui H.-C.T."/>
            <person name="Winkler M.E."/>
        </authorList>
    </citation>
    <scope>NUCLEOTIDE SEQUENCE</scope>
</reference>
<dbReference type="InterPro" id="IPR003148">
    <property type="entry name" value="RCK_N"/>
</dbReference>
<dbReference type="PANTHER" id="PTHR43833">
    <property type="entry name" value="POTASSIUM CHANNEL PROTEIN 2-RELATED-RELATED"/>
    <property type="match status" value="1"/>
</dbReference>